<proteinExistence type="predicted"/>
<keyword evidence="2" id="KW-1185">Reference proteome</keyword>
<reference evidence="1" key="1">
    <citation type="submission" date="2016-04" db="EMBL/GenBank/DDBJ databases">
        <authorList>
            <person name="Nguyen H.D."/>
            <person name="Samba Siva P."/>
            <person name="Cullis J."/>
            <person name="Levesque C.A."/>
            <person name="Hambleton S."/>
        </authorList>
    </citation>
    <scope>NUCLEOTIDE SEQUENCE</scope>
    <source>
        <strain evidence="1">DAOMC 236426</strain>
    </source>
</reference>
<evidence type="ECO:0000313" key="2">
    <source>
        <dbReference type="Proteomes" id="UP000077684"/>
    </source>
</evidence>
<gene>
    <name evidence="1" type="ORF">A4X06_0g9850</name>
</gene>
<feature type="non-terminal residue" evidence="1">
    <location>
        <position position="1"/>
    </location>
</feature>
<organism evidence="1 2">
    <name type="scientific">Tilletia controversa</name>
    <name type="common">dwarf bunt fungus</name>
    <dbReference type="NCBI Taxonomy" id="13291"/>
    <lineage>
        <taxon>Eukaryota</taxon>
        <taxon>Fungi</taxon>
        <taxon>Dikarya</taxon>
        <taxon>Basidiomycota</taxon>
        <taxon>Ustilaginomycotina</taxon>
        <taxon>Exobasidiomycetes</taxon>
        <taxon>Tilletiales</taxon>
        <taxon>Tilletiaceae</taxon>
        <taxon>Tilletia</taxon>
    </lineage>
</organism>
<protein>
    <submittedName>
        <fullName evidence="1">Uncharacterized protein</fullName>
    </submittedName>
</protein>
<dbReference type="Proteomes" id="UP000077684">
    <property type="component" value="Unassembled WGS sequence"/>
</dbReference>
<evidence type="ECO:0000313" key="1">
    <source>
        <dbReference type="EMBL" id="KAE8235501.1"/>
    </source>
</evidence>
<dbReference type="AlphaFoldDB" id="A0A8X7MHJ6"/>
<name>A0A8X7MHJ6_9BASI</name>
<reference evidence="1" key="2">
    <citation type="journal article" date="2019" name="IMA Fungus">
        <title>Genome sequencing and comparison of five Tilletia species to identify candidate genes for the detection of regulated species infecting wheat.</title>
        <authorList>
            <person name="Nguyen H.D.T."/>
            <person name="Sultana T."/>
            <person name="Kesanakurti P."/>
            <person name="Hambleton S."/>
        </authorList>
    </citation>
    <scope>NUCLEOTIDE SEQUENCE</scope>
    <source>
        <strain evidence="1">DAOMC 236426</strain>
    </source>
</reference>
<sequence>FGASDALEPLINSSFALTSLPRPFPPLNRRLLLLHHHILTHATSAQQQHQHNSSKVTLNIALLSVRVAPTLEWAMRAGCEDSHTTCSKVSMTYLFRVGLRFLQSSSPSQSATVYGGRFKTRGLGGYLLEGGGVSVD</sequence>
<comment type="caution">
    <text evidence="1">The sequence shown here is derived from an EMBL/GenBank/DDBJ whole genome shotgun (WGS) entry which is preliminary data.</text>
</comment>
<accession>A0A8X7MHJ6</accession>
<dbReference type="EMBL" id="LWDE02003462">
    <property type="protein sequence ID" value="KAE8235501.1"/>
    <property type="molecule type" value="Genomic_DNA"/>
</dbReference>